<dbReference type="EnsemblPlants" id="AVESA.00010b.r2.3AG0407180.1">
    <property type="protein sequence ID" value="AVESA.00010b.r2.3AG0407180.1.CDS"/>
    <property type="gene ID" value="AVESA.00010b.r2.3AG0407180"/>
</dbReference>
<reference evidence="1" key="2">
    <citation type="submission" date="2025-09" db="UniProtKB">
        <authorList>
            <consortium name="EnsemblPlants"/>
        </authorList>
    </citation>
    <scope>IDENTIFICATION</scope>
</reference>
<dbReference type="Proteomes" id="UP001732700">
    <property type="component" value="Chromosome 3A"/>
</dbReference>
<protein>
    <submittedName>
        <fullName evidence="1">Uncharacterized protein</fullName>
    </submittedName>
</protein>
<name>A0ACD5VDJ1_AVESA</name>
<evidence type="ECO:0000313" key="1">
    <source>
        <dbReference type="EnsemblPlants" id="AVESA.00010b.r2.3AG0407180.1.CDS"/>
    </source>
</evidence>
<reference evidence="1" key="1">
    <citation type="submission" date="2021-05" db="EMBL/GenBank/DDBJ databases">
        <authorList>
            <person name="Scholz U."/>
            <person name="Mascher M."/>
            <person name="Fiebig A."/>
        </authorList>
    </citation>
    <scope>NUCLEOTIDE SEQUENCE [LARGE SCALE GENOMIC DNA]</scope>
</reference>
<keyword evidence="2" id="KW-1185">Reference proteome</keyword>
<proteinExistence type="predicted"/>
<sequence>MGGASLAIVEKKPPFGSGGGCAGGVLFHLLDWHRRLARKRRLFSPRRLLPSAARSSASSPTRRLPPPPSSPAPPPLPATSKADGPAAAPGVVARLMGLDSWPGAPPAAPRPQKQRKVEPAPVPAPAIGGEDAVSEVVVMLPPSRHPHPHARNHHSADLPARSPRRTRVVHAAAARLLEPAGARGGSRARLAYACSSPQHRGHAGGKLQDFLSRSDSQYAPPADTDQDNAVSARWQHTQHTIEIITATPAAAAATGIVMSDTIVVPRLDSGDANTITGSSEYLDALPKDTRERTGRTGSGAVARSSNAGAGARTGEQRPLRKRGTFSRPDVPRGVASEHSASSTLSTGNARELSPGGSSRRAAHNSGPRRKESTSSITAHNSGPRRESTTSITLQRSNRRDVIDRNGSASTSRNASNASGPRRGPRKKIDRGTAGSNYREDHNAVTFASSSCSTRPVSRASPLGKDSEKRRFHSVQSDASCVRRMPVVETSPSSVALSEKEEFSRLLKAKINELGLADKVEPSDAHSANLTASLLQELIAALNTDTNTSASQSSNYSDSSALLNNADTVCNSSEQSPEFHKRYQFQGDQEADFSVACTNDEPNQPSPTSVLEACFSNDASSSGSPVQKDEGKEFFVSMENKMEDLFNLDSDIVDLSMCVDTMQTDAHCGSGETPCVRSFAAHDFNSLEGRLHSIGEAIANAELLLDSSLFCGTPSSLSLHSFIVEMLEAVEGFCGIPEGSGFKEENRYQRTNFLFDCIIESLDLKFRNFGKCGYRAWLGLPLTLSKDLLKREVSEAIGSWMEDAGEVPPNRAAERELEQVAAAGRAACRVEAFDISVAIENDILEALVGEFASDQC</sequence>
<evidence type="ECO:0000313" key="2">
    <source>
        <dbReference type="Proteomes" id="UP001732700"/>
    </source>
</evidence>
<accession>A0ACD5VDJ1</accession>
<organism evidence="1 2">
    <name type="scientific">Avena sativa</name>
    <name type="common">Oat</name>
    <dbReference type="NCBI Taxonomy" id="4498"/>
    <lineage>
        <taxon>Eukaryota</taxon>
        <taxon>Viridiplantae</taxon>
        <taxon>Streptophyta</taxon>
        <taxon>Embryophyta</taxon>
        <taxon>Tracheophyta</taxon>
        <taxon>Spermatophyta</taxon>
        <taxon>Magnoliopsida</taxon>
        <taxon>Liliopsida</taxon>
        <taxon>Poales</taxon>
        <taxon>Poaceae</taxon>
        <taxon>BOP clade</taxon>
        <taxon>Pooideae</taxon>
        <taxon>Poodae</taxon>
        <taxon>Poeae</taxon>
        <taxon>Poeae Chloroplast Group 1 (Aveneae type)</taxon>
        <taxon>Aveninae</taxon>
        <taxon>Avena</taxon>
    </lineage>
</organism>